<dbReference type="GO" id="GO:0019287">
    <property type="term" value="P:isopentenyl diphosphate biosynthetic process, mevalonate pathway"/>
    <property type="evidence" value="ECO:0007669"/>
    <property type="project" value="UniProtKB-UniPathway"/>
</dbReference>
<evidence type="ECO:0000256" key="5">
    <source>
        <dbReference type="ARBA" id="ARBA00022777"/>
    </source>
</evidence>
<comment type="pathway">
    <text evidence="1">Isoprenoid biosynthesis; isopentenyl diphosphate biosynthesis via mevalonate pathway; isopentenyl diphosphate from (R)-mevalonate: step 2/3.</text>
</comment>
<dbReference type="SUPFAM" id="SSF54211">
    <property type="entry name" value="Ribosomal protein S5 domain 2-like"/>
    <property type="match status" value="1"/>
</dbReference>
<dbReference type="AlphaFoldDB" id="U3Q2L9"/>
<keyword evidence="3" id="KW-0808">Transferase</keyword>
<dbReference type="InterPro" id="IPR005917">
    <property type="entry name" value="Pmev_kinase_bact"/>
</dbReference>
<dbReference type="EC" id="2.7.4.2" evidence="2"/>
<dbReference type="InterPro" id="IPR014721">
    <property type="entry name" value="Ribsml_uS5_D2-typ_fold_subgr"/>
</dbReference>
<reference evidence="9" key="1">
    <citation type="submission" date="2013-05" db="EMBL/GenBank/DDBJ databases">
        <authorList>
            <person name="Wang T."/>
            <person name="Qin Z.J."/>
        </authorList>
    </citation>
    <scope>NUCLEOTIDE SEQUENCE</scope>
</reference>
<dbReference type="SUPFAM" id="SSF55060">
    <property type="entry name" value="GHMP Kinase, C-terminal domain"/>
    <property type="match status" value="1"/>
</dbReference>
<keyword evidence="6" id="KW-0067">ATP-binding</keyword>
<dbReference type="Pfam" id="PF08544">
    <property type="entry name" value="GHMP_kinases_C"/>
    <property type="match status" value="1"/>
</dbReference>
<feature type="domain" description="GHMP kinase C-terminal" evidence="8">
    <location>
        <begin position="283"/>
        <end position="345"/>
    </location>
</feature>
<gene>
    <name evidence="9" type="ORF">wt8.26c</name>
</gene>
<name>U3Q2L9_9BACT</name>
<evidence type="ECO:0000313" key="9">
    <source>
        <dbReference type="EMBL" id="AGW83486.1"/>
    </source>
</evidence>
<dbReference type="Gene3D" id="3.30.230.10">
    <property type="match status" value="1"/>
</dbReference>
<protein>
    <recommendedName>
        <fullName evidence="2">phosphomevalonate kinase</fullName>
        <ecNumber evidence="2">2.7.4.2</ecNumber>
    </recommendedName>
</protein>
<dbReference type="InterPro" id="IPR006204">
    <property type="entry name" value="GHMP_kinase_N_dom"/>
</dbReference>
<evidence type="ECO:0000259" key="8">
    <source>
        <dbReference type="Pfam" id="PF08544"/>
    </source>
</evidence>
<dbReference type="InterPro" id="IPR013750">
    <property type="entry name" value="GHMP_kinase_C_dom"/>
</dbReference>
<dbReference type="Pfam" id="PF00288">
    <property type="entry name" value="GHMP_kinases_N"/>
    <property type="match status" value="1"/>
</dbReference>
<dbReference type="InterPro" id="IPR035102">
    <property type="entry name" value="Phosphomevalonate_kinase"/>
</dbReference>
<dbReference type="PRINTS" id="PR00959">
    <property type="entry name" value="MEVGALKINASE"/>
</dbReference>
<evidence type="ECO:0000256" key="6">
    <source>
        <dbReference type="ARBA" id="ARBA00022840"/>
    </source>
</evidence>
<keyword evidence="5" id="KW-0418">Kinase</keyword>
<accession>U3Q2L9</accession>
<sequence length="364" mass="38402">MITTRAPGKLFVAGEYAVVEPGEPAVLIAVDRFLTVELTPGSGAGHIHSPEYGALPLVWTRDRDAGGIVLEHRPSDYVMSALEVLERLRDERGLEPRFYDIRISSELDDAHGRKFGLGSSAAVTVAVVAALDAFYELGLTRDERFRIALLATIRIAPTASGGDVAASTFGGWIRYAAPDRAALRADLEAGTVTEALASGGWDPSSIERLPAPASMRLLVGWTGSPASTERLVDGVRHGGGGTAATSYGDFVGASRERVDALVDALRRDDQAAALGVVCRARRLLQRLGEISGITIETDELRALCDIAERHGAAGKPSGAGGGDCGVVLAPADADLADLLVEWEAHGIRRLDVHVQPPEGDDDDA</sequence>
<dbReference type="InterPro" id="IPR036554">
    <property type="entry name" value="GHMP_kinase_C_sf"/>
</dbReference>
<dbReference type="Gene3D" id="3.30.70.890">
    <property type="entry name" value="GHMP kinase, C-terminal domain"/>
    <property type="match status" value="1"/>
</dbReference>
<evidence type="ECO:0000256" key="4">
    <source>
        <dbReference type="ARBA" id="ARBA00022741"/>
    </source>
</evidence>
<proteinExistence type="predicted"/>
<evidence type="ECO:0000259" key="7">
    <source>
        <dbReference type="Pfam" id="PF00288"/>
    </source>
</evidence>
<dbReference type="GO" id="GO:0005524">
    <property type="term" value="F:ATP binding"/>
    <property type="evidence" value="ECO:0007669"/>
    <property type="project" value="UniProtKB-KW"/>
</dbReference>
<keyword evidence="4" id="KW-0547">Nucleotide-binding</keyword>
<dbReference type="UniPathway" id="UPA00057">
    <property type="reaction ID" value="UER00099"/>
</dbReference>
<dbReference type="InterPro" id="IPR020568">
    <property type="entry name" value="Ribosomal_Su5_D2-typ_SF"/>
</dbReference>
<dbReference type="PANTHER" id="PTHR31814">
    <property type="match status" value="1"/>
</dbReference>
<dbReference type="GO" id="GO:0004631">
    <property type="term" value="F:phosphomevalonate kinase activity"/>
    <property type="evidence" value="ECO:0007669"/>
    <property type="project" value="UniProtKB-EC"/>
</dbReference>
<evidence type="ECO:0000256" key="3">
    <source>
        <dbReference type="ARBA" id="ARBA00022679"/>
    </source>
</evidence>
<feature type="domain" description="GHMP kinase N-terminal" evidence="7">
    <location>
        <begin position="82"/>
        <end position="171"/>
    </location>
</feature>
<dbReference type="PANTHER" id="PTHR31814:SF2">
    <property type="entry name" value="PHOSPHOMEVALONATE KINASE"/>
    <property type="match status" value="1"/>
</dbReference>
<evidence type="ECO:0000256" key="1">
    <source>
        <dbReference type="ARBA" id="ARBA00005017"/>
    </source>
</evidence>
<organism evidence="9">
    <name type="scientific">uncultured bacterium WT8</name>
    <dbReference type="NCBI Taxonomy" id="1393214"/>
    <lineage>
        <taxon>Bacteria</taxon>
        <taxon>environmental samples</taxon>
    </lineage>
</organism>
<dbReference type="NCBIfam" id="TIGR01220">
    <property type="entry name" value="Pmev_kin_Gr_pos"/>
    <property type="match status" value="1"/>
</dbReference>
<evidence type="ECO:0000256" key="2">
    <source>
        <dbReference type="ARBA" id="ARBA00012958"/>
    </source>
</evidence>
<dbReference type="EMBL" id="KF056863">
    <property type="protein sequence ID" value="AGW83486.1"/>
    <property type="molecule type" value="Genomic_DNA"/>
</dbReference>